<sequence>MKISLKQKKLNSGKISLYLEYYKGSKIDDNGKEIHNREFEYLGKEIGYLIKDPIKADEKKNNKEILELAENILAIRKSEFLQGKFGIVDRDKANITLYEYFDQLKEHRSSYLSNYGTWKSVKRYIDQYFHHSTTLSELTIDSINGFKRFLDVDAKTKHGTPLKHGSKYSYFNRFRATIKQAYEEGYITNHKLLKIKPFEEKESQREYLTFEELQNLAVTDCKYEVVKRAFLFSCLTGLRWSDVFKLTWKEVRDENDDHRIFFTQQKTDDLEYMYISKQARELLGERNYANPRVFVNLNYGTGTNTEILRWCMKAGITKHITFHCARHTAATLLLEAGADLYTVMKVLGHKDIRTTQIYAKIVDKRLKEASNLLPTLNLEL</sequence>
<name>A0A427BDI5_9FLAO</name>
<dbReference type="RefSeq" id="WP_125350829.1">
    <property type="nucleotide sequence ID" value="NZ_RHPN01000068.1"/>
</dbReference>
<dbReference type="Gene3D" id="1.10.443.10">
    <property type="entry name" value="Intergrase catalytic core"/>
    <property type="match status" value="1"/>
</dbReference>
<dbReference type="PANTHER" id="PTHR30349">
    <property type="entry name" value="PHAGE INTEGRASE-RELATED"/>
    <property type="match status" value="1"/>
</dbReference>
<dbReference type="PANTHER" id="PTHR30349:SF64">
    <property type="entry name" value="PROPHAGE INTEGRASE INTD-RELATED"/>
    <property type="match status" value="1"/>
</dbReference>
<keyword evidence="2" id="KW-0238">DNA-binding</keyword>
<dbReference type="AlphaFoldDB" id="A0A427BDI5"/>
<dbReference type="EMBL" id="RHPO01000066">
    <property type="protein sequence ID" value="RRT86915.1"/>
    <property type="molecule type" value="Genomic_DNA"/>
</dbReference>
<evidence type="ECO:0000256" key="2">
    <source>
        <dbReference type="ARBA" id="ARBA00023125"/>
    </source>
</evidence>
<dbReference type="InterPro" id="IPR010998">
    <property type="entry name" value="Integrase_recombinase_N"/>
</dbReference>
<reference evidence="5 6" key="1">
    <citation type="submission" date="2018-10" db="EMBL/GenBank/DDBJ databases">
        <title>Transmission dynamics of multidrug resistant bacteria on intensive care unit surfaces.</title>
        <authorList>
            <person name="D'Souza A.W."/>
            <person name="Potter R.F."/>
            <person name="Wallace M."/>
            <person name="Shupe A."/>
            <person name="Patel S."/>
            <person name="Sun S."/>
            <person name="Gul D."/>
            <person name="Kwon J.H."/>
            <person name="Andleeb S."/>
            <person name="Burnham C.-A.D."/>
            <person name="Dantas G."/>
        </authorList>
    </citation>
    <scope>NUCLEOTIDE SEQUENCE [LARGE SCALE GENOMIC DNA]</scope>
    <source>
        <strain evidence="5 6">WF_348</strain>
    </source>
</reference>
<dbReference type="GO" id="GO:0015074">
    <property type="term" value="P:DNA integration"/>
    <property type="evidence" value="ECO:0007669"/>
    <property type="project" value="InterPro"/>
</dbReference>
<dbReference type="Pfam" id="PF00589">
    <property type="entry name" value="Phage_integrase"/>
    <property type="match status" value="1"/>
</dbReference>
<proteinExistence type="inferred from homology"/>
<dbReference type="InterPro" id="IPR011010">
    <property type="entry name" value="DNA_brk_join_enz"/>
</dbReference>
<dbReference type="InterPro" id="IPR025269">
    <property type="entry name" value="SAM-like_dom"/>
</dbReference>
<dbReference type="Proteomes" id="UP000267844">
    <property type="component" value="Unassembled WGS sequence"/>
</dbReference>
<organism evidence="5 6">
    <name type="scientific">Empedobacter falsenii</name>
    <dbReference type="NCBI Taxonomy" id="343874"/>
    <lineage>
        <taxon>Bacteria</taxon>
        <taxon>Pseudomonadati</taxon>
        <taxon>Bacteroidota</taxon>
        <taxon>Flavobacteriia</taxon>
        <taxon>Flavobacteriales</taxon>
        <taxon>Weeksellaceae</taxon>
        <taxon>Empedobacter</taxon>
    </lineage>
</organism>
<dbReference type="GO" id="GO:0003677">
    <property type="term" value="F:DNA binding"/>
    <property type="evidence" value="ECO:0007669"/>
    <property type="project" value="UniProtKB-KW"/>
</dbReference>
<comment type="similarity">
    <text evidence="1">Belongs to the 'phage' integrase family.</text>
</comment>
<evidence type="ECO:0000256" key="3">
    <source>
        <dbReference type="ARBA" id="ARBA00023172"/>
    </source>
</evidence>
<dbReference type="CDD" id="cd01185">
    <property type="entry name" value="INTN1_C_like"/>
    <property type="match status" value="1"/>
</dbReference>
<dbReference type="InterPro" id="IPR035386">
    <property type="entry name" value="Arm-DNA-bind_5"/>
</dbReference>
<dbReference type="InterPro" id="IPR013762">
    <property type="entry name" value="Integrase-like_cat_sf"/>
</dbReference>
<dbReference type="Pfam" id="PF17293">
    <property type="entry name" value="Arm-DNA-bind_5"/>
    <property type="match status" value="1"/>
</dbReference>
<dbReference type="SUPFAM" id="SSF56349">
    <property type="entry name" value="DNA breaking-rejoining enzymes"/>
    <property type="match status" value="1"/>
</dbReference>
<evidence type="ECO:0000313" key="5">
    <source>
        <dbReference type="EMBL" id="RRT86915.1"/>
    </source>
</evidence>
<dbReference type="Pfam" id="PF13102">
    <property type="entry name" value="Phage_int_SAM_5"/>
    <property type="match status" value="1"/>
</dbReference>
<protein>
    <submittedName>
        <fullName evidence="5">Site-specific integrase</fullName>
    </submittedName>
</protein>
<comment type="caution">
    <text evidence="5">The sequence shown here is derived from an EMBL/GenBank/DDBJ whole genome shotgun (WGS) entry which is preliminary data.</text>
</comment>
<evidence type="ECO:0000259" key="4">
    <source>
        <dbReference type="PROSITE" id="PS51898"/>
    </source>
</evidence>
<dbReference type="PROSITE" id="PS51898">
    <property type="entry name" value="TYR_RECOMBINASE"/>
    <property type="match status" value="1"/>
</dbReference>
<evidence type="ECO:0000313" key="6">
    <source>
        <dbReference type="Proteomes" id="UP000267844"/>
    </source>
</evidence>
<feature type="domain" description="Tyr recombinase" evidence="4">
    <location>
        <begin position="203"/>
        <end position="371"/>
    </location>
</feature>
<dbReference type="InterPro" id="IPR050090">
    <property type="entry name" value="Tyrosine_recombinase_XerCD"/>
</dbReference>
<dbReference type="Gene3D" id="1.10.150.130">
    <property type="match status" value="1"/>
</dbReference>
<gene>
    <name evidence="5" type="ORF">EGI89_15225</name>
</gene>
<keyword evidence="3" id="KW-0233">DNA recombination</keyword>
<dbReference type="InterPro" id="IPR002104">
    <property type="entry name" value="Integrase_catalytic"/>
</dbReference>
<evidence type="ECO:0000256" key="1">
    <source>
        <dbReference type="ARBA" id="ARBA00008857"/>
    </source>
</evidence>
<accession>A0A427BDI5</accession>
<dbReference type="GO" id="GO:0006310">
    <property type="term" value="P:DNA recombination"/>
    <property type="evidence" value="ECO:0007669"/>
    <property type="project" value="UniProtKB-KW"/>
</dbReference>